<dbReference type="AlphaFoldDB" id="A0A2X3F1P2"/>
<name>A0A2X3F1P2_KLEPN</name>
<dbReference type="EMBL" id="UAWQ01000019">
    <property type="protein sequence ID" value="SQC49218.1"/>
    <property type="molecule type" value="Genomic_DNA"/>
</dbReference>
<dbReference type="Proteomes" id="UP000251721">
    <property type="component" value="Unassembled WGS sequence"/>
</dbReference>
<accession>A0A2X3F1P2</accession>
<dbReference type="SUPFAM" id="SSF48452">
    <property type="entry name" value="TPR-like"/>
    <property type="match status" value="1"/>
</dbReference>
<protein>
    <submittedName>
        <fullName evidence="1">HemY-like protein</fullName>
    </submittedName>
</protein>
<evidence type="ECO:0000313" key="2">
    <source>
        <dbReference type="Proteomes" id="UP000251721"/>
    </source>
</evidence>
<proteinExistence type="predicted"/>
<organism evidence="1 2">
    <name type="scientific">Klebsiella pneumoniae</name>
    <dbReference type="NCBI Taxonomy" id="573"/>
    <lineage>
        <taxon>Bacteria</taxon>
        <taxon>Pseudomonadati</taxon>
        <taxon>Pseudomonadota</taxon>
        <taxon>Gammaproteobacteria</taxon>
        <taxon>Enterobacterales</taxon>
        <taxon>Enterobacteriaceae</taxon>
        <taxon>Klebsiella/Raoultella group</taxon>
        <taxon>Klebsiella</taxon>
        <taxon>Klebsiella pneumoniae complex</taxon>
    </lineage>
</organism>
<dbReference type="InterPro" id="IPR011990">
    <property type="entry name" value="TPR-like_helical_dom_sf"/>
</dbReference>
<reference evidence="1 2" key="1">
    <citation type="submission" date="2018-06" db="EMBL/GenBank/DDBJ databases">
        <authorList>
            <consortium name="Pathogen Informatics"/>
            <person name="Doyle S."/>
        </authorList>
    </citation>
    <scope>NUCLEOTIDE SEQUENCE [LARGE SCALE GENOMIC DNA]</scope>
    <source>
        <strain evidence="1 2">NCTC13465</strain>
    </source>
</reference>
<gene>
    <name evidence="1" type="primary">hemY_4</name>
    <name evidence="1" type="ORF">NCTC13465_05345</name>
</gene>
<sequence>MEHPGPVADAAREWQEASIAFRAALKQRPDAFDYAWLADALDRLHQPEEAAAMRRDGLLLTLQNNPQP</sequence>
<evidence type="ECO:0000313" key="1">
    <source>
        <dbReference type="EMBL" id="SQC49218.1"/>
    </source>
</evidence>